<reference evidence="1 2" key="1">
    <citation type="journal article" date="2016" name="Genome Biol. Evol.">
        <title>Gene Family Evolution Reflects Adaptation to Soil Environmental Stressors in the Genome of the Collembolan Orchesella cincta.</title>
        <authorList>
            <person name="Faddeeva-Vakhrusheva A."/>
            <person name="Derks M.F."/>
            <person name="Anvar S.Y."/>
            <person name="Agamennone V."/>
            <person name="Suring W."/>
            <person name="Smit S."/>
            <person name="van Straalen N.M."/>
            <person name="Roelofs D."/>
        </authorList>
    </citation>
    <scope>NUCLEOTIDE SEQUENCE [LARGE SCALE GENOMIC DNA]</scope>
    <source>
        <tissue evidence="1">Mixed pool</tissue>
    </source>
</reference>
<evidence type="ECO:0000313" key="2">
    <source>
        <dbReference type="Proteomes" id="UP000094527"/>
    </source>
</evidence>
<comment type="caution">
    <text evidence="1">The sequence shown here is derived from an EMBL/GenBank/DDBJ whole genome shotgun (WGS) entry which is preliminary data.</text>
</comment>
<dbReference type="AlphaFoldDB" id="A0A1D2NL29"/>
<organism evidence="1 2">
    <name type="scientific">Orchesella cincta</name>
    <name type="common">Springtail</name>
    <name type="synonym">Podura cincta</name>
    <dbReference type="NCBI Taxonomy" id="48709"/>
    <lineage>
        <taxon>Eukaryota</taxon>
        <taxon>Metazoa</taxon>
        <taxon>Ecdysozoa</taxon>
        <taxon>Arthropoda</taxon>
        <taxon>Hexapoda</taxon>
        <taxon>Collembola</taxon>
        <taxon>Entomobryomorpha</taxon>
        <taxon>Entomobryoidea</taxon>
        <taxon>Orchesellidae</taxon>
        <taxon>Orchesellinae</taxon>
        <taxon>Orchesella</taxon>
    </lineage>
</organism>
<accession>A0A1D2NL29</accession>
<sequence>MVDANSLIEGHCKFRDGKKQEEHIAQLRANNCTFVLYIDPKVSTLKSYISNFTTEVITE</sequence>
<proteinExistence type="predicted"/>
<name>A0A1D2NL29_ORCCI</name>
<evidence type="ECO:0000313" key="1">
    <source>
        <dbReference type="EMBL" id="ODN05983.1"/>
    </source>
</evidence>
<gene>
    <name evidence="1" type="ORF">Ocin01_00728</name>
</gene>
<protein>
    <submittedName>
        <fullName evidence="1">Uncharacterized protein</fullName>
    </submittedName>
</protein>
<keyword evidence="2" id="KW-1185">Reference proteome</keyword>
<dbReference type="EMBL" id="LJIJ01000012">
    <property type="protein sequence ID" value="ODN05983.1"/>
    <property type="molecule type" value="Genomic_DNA"/>
</dbReference>
<dbReference type="Proteomes" id="UP000094527">
    <property type="component" value="Unassembled WGS sequence"/>
</dbReference>